<proteinExistence type="predicted"/>
<protein>
    <submittedName>
        <fullName evidence="1">Uncharacterized protein</fullName>
    </submittedName>
</protein>
<name>A0ACC3MZ54_9PEZI</name>
<gene>
    <name evidence="1" type="ORF">LTR37_012541</name>
</gene>
<organism evidence="1 2">
    <name type="scientific">Vermiconidia calcicola</name>
    <dbReference type="NCBI Taxonomy" id="1690605"/>
    <lineage>
        <taxon>Eukaryota</taxon>
        <taxon>Fungi</taxon>
        <taxon>Dikarya</taxon>
        <taxon>Ascomycota</taxon>
        <taxon>Pezizomycotina</taxon>
        <taxon>Dothideomycetes</taxon>
        <taxon>Dothideomycetidae</taxon>
        <taxon>Mycosphaerellales</taxon>
        <taxon>Extremaceae</taxon>
        <taxon>Vermiconidia</taxon>
    </lineage>
</organism>
<evidence type="ECO:0000313" key="1">
    <source>
        <dbReference type="EMBL" id="KAK3706862.1"/>
    </source>
</evidence>
<comment type="caution">
    <text evidence="1">The sequence shown here is derived from an EMBL/GenBank/DDBJ whole genome shotgun (WGS) entry which is preliminary data.</text>
</comment>
<dbReference type="Proteomes" id="UP001281147">
    <property type="component" value="Unassembled WGS sequence"/>
</dbReference>
<keyword evidence="2" id="KW-1185">Reference proteome</keyword>
<evidence type="ECO:0000313" key="2">
    <source>
        <dbReference type="Proteomes" id="UP001281147"/>
    </source>
</evidence>
<accession>A0ACC3MZ54</accession>
<reference evidence="1" key="1">
    <citation type="submission" date="2023-07" db="EMBL/GenBank/DDBJ databases">
        <title>Black Yeasts Isolated from many extreme environments.</title>
        <authorList>
            <person name="Coleine C."/>
            <person name="Stajich J.E."/>
            <person name="Selbmann L."/>
        </authorList>
    </citation>
    <scope>NUCLEOTIDE SEQUENCE</scope>
    <source>
        <strain evidence="1">CCFEE 5714</strain>
    </source>
</reference>
<sequence>MADDTREKEDLSKEGLTVHPEHKPFSGGQWEGAKQDLSKGPQNANLMAGGTQNTAGGKIPEVSVGGAFEGGLKLQDFTDLPKRPCVRDAFMTGIGAGFALGGARAIFGATIFSACTWAVFSTCAGSSVMYQYCLYRRQAERDGMMRAVEILNRNQLEKKAREEAKARQKEERRKMKEEELNSQYAKLRESNDGGTGKPWWKVW</sequence>
<dbReference type="EMBL" id="JAUTXU010000116">
    <property type="protein sequence ID" value="KAK3706862.1"/>
    <property type="molecule type" value="Genomic_DNA"/>
</dbReference>